<protein>
    <recommendedName>
        <fullName evidence="2">Tyr recombinase domain-containing protein</fullName>
    </recommendedName>
</protein>
<dbReference type="PROSITE" id="PS51898">
    <property type="entry name" value="TYR_RECOMBINASE"/>
    <property type="match status" value="1"/>
</dbReference>
<proteinExistence type="predicted"/>
<dbReference type="AlphaFoldDB" id="A0A9P0Q711"/>
<evidence type="ECO:0000256" key="1">
    <source>
        <dbReference type="ARBA" id="ARBA00023172"/>
    </source>
</evidence>
<name>A0A9P0Q711_ACAOB</name>
<dbReference type="InterPro" id="IPR011010">
    <property type="entry name" value="DNA_brk_join_enz"/>
</dbReference>
<dbReference type="PANTHER" id="PTHR35617:SF3">
    <property type="entry name" value="CORE-BINDING (CB) DOMAIN-CONTAINING PROTEIN"/>
    <property type="match status" value="1"/>
</dbReference>
<comment type="caution">
    <text evidence="3">The sequence shown here is derived from an EMBL/GenBank/DDBJ whole genome shotgun (WGS) entry which is preliminary data.</text>
</comment>
<accession>A0A9P0Q711</accession>
<reference evidence="3" key="1">
    <citation type="submission" date="2022-03" db="EMBL/GenBank/DDBJ databases">
        <authorList>
            <person name="Sayadi A."/>
        </authorList>
    </citation>
    <scope>NUCLEOTIDE SEQUENCE</scope>
</reference>
<gene>
    <name evidence="3" type="ORF">ACAOBT_LOCUS33247</name>
</gene>
<dbReference type="EMBL" id="CAKOFQ010008277">
    <property type="protein sequence ID" value="CAH2013163.1"/>
    <property type="molecule type" value="Genomic_DNA"/>
</dbReference>
<dbReference type="InterPro" id="IPR002104">
    <property type="entry name" value="Integrase_catalytic"/>
</dbReference>
<feature type="domain" description="Tyr recombinase" evidence="2">
    <location>
        <begin position="121"/>
        <end position="325"/>
    </location>
</feature>
<dbReference type="GO" id="GO:0015074">
    <property type="term" value="P:DNA integration"/>
    <property type="evidence" value="ECO:0007669"/>
    <property type="project" value="InterPro"/>
</dbReference>
<evidence type="ECO:0000259" key="2">
    <source>
        <dbReference type="PROSITE" id="PS51898"/>
    </source>
</evidence>
<sequence>MEENFPGGGDFIRRAFKLKEYPESGIDTLLASLANNTLRQYTNCYKKWWDYSIKIQSSPYDYELKKLIEFFNGQMRPGSSYSTINYCRSALSLVLNINRKDQPIIKRYLKGVYKMNTPRAKYTSTCDPLIVLEFLAKWYPLEGLNIQKLTYKLVMLVSLLTAHRIQTISQIRISNIVWYADRAEVLITDKIKTSNPKMKQPILILPFFKEKPELCVATVLKLDIEKTKELRVPDTDFLLLTHKRPHHAATSQTISRWLKEVIKNAGIDVSLYTSYSVRHDSTSAANRAGVDISAIRSAAGWSEKSETFANFYNRSSVEDPTTFGVFYFLNESSRRIRMQDTSLSRPKEVT</sequence>
<organism evidence="3 4">
    <name type="scientific">Acanthoscelides obtectus</name>
    <name type="common">Bean weevil</name>
    <name type="synonym">Bruchus obtectus</name>
    <dbReference type="NCBI Taxonomy" id="200917"/>
    <lineage>
        <taxon>Eukaryota</taxon>
        <taxon>Metazoa</taxon>
        <taxon>Ecdysozoa</taxon>
        <taxon>Arthropoda</taxon>
        <taxon>Hexapoda</taxon>
        <taxon>Insecta</taxon>
        <taxon>Pterygota</taxon>
        <taxon>Neoptera</taxon>
        <taxon>Endopterygota</taxon>
        <taxon>Coleoptera</taxon>
        <taxon>Polyphaga</taxon>
        <taxon>Cucujiformia</taxon>
        <taxon>Chrysomeloidea</taxon>
        <taxon>Chrysomelidae</taxon>
        <taxon>Bruchinae</taxon>
        <taxon>Bruchini</taxon>
        <taxon>Acanthoscelides</taxon>
    </lineage>
</organism>
<dbReference type="GO" id="GO:0006310">
    <property type="term" value="P:DNA recombination"/>
    <property type="evidence" value="ECO:0007669"/>
    <property type="project" value="UniProtKB-KW"/>
</dbReference>
<dbReference type="PANTHER" id="PTHR35617">
    <property type="entry name" value="PHAGE_INTEGRASE DOMAIN-CONTAINING PROTEIN"/>
    <property type="match status" value="1"/>
</dbReference>
<keyword evidence="4" id="KW-1185">Reference proteome</keyword>
<dbReference type="Pfam" id="PF00589">
    <property type="entry name" value="Phage_integrase"/>
    <property type="match status" value="1"/>
</dbReference>
<evidence type="ECO:0000313" key="4">
    <source>
        <dbReference type="Proteomes" id="UP001152888"/>
    </source>
</evidence>
<dbReference type="Proteomes" id="UP001152888">
    <property type="component" value="Unassembled WGS sequence"/>
</dbReference>
<dbReference type="InterPro" id="IPR013762">
    <property type="entry name" value="Integrase-like_cat_sf"/>
</dbReference>
<evidence type="ECO:0000313" key="3">
    <source>
        <dbReference type="EMBL" id="CAH2013163.1"/>
    </source>
</evidence>
<dbReference type="GO" id="GO:0003677">
    <property type="term" value="F:DNA binding"/>
    <property type="evidence" value="ECO:0007669"/>
    <property type="project" value="InterPro"/>
</dbReference>
<dbReference type="SUPFAM" id="SSF56349">
    <property type="entry name" value="DNA breaking-rejoining enzymes"/>
    <property type="match status" value="1"/>
</dbReference>
<dbReference type="OrthoDB" id="6759269at2759"/>
<dbReference type="Gene3D" id="1.10.443.10">
    <property type="entry name" value="Intergrase catalytic core"/>
    <property type="match status" value="1"/>
</dbReference>
<keyword evidence="1" id="KW-0233">DNA recombination</keyword>